<proteinExistence type="predicted"/>
<dbReference type="AlphaFoldDB" id="A0A402A0L7"/>
<feature type="domain" description="DinB-like" evidence="5">
    <location>
        <begin position="22"/>
        <end position="156"/>
    </location>
</feature>
<dbReference type="Gene3D" id="3.90.1580.10">
    <property type="entry name" value="paralog of FGE (formylglycine-generating enzyme)"/>
    <property type="match status" value="1"/>
</dbReference>
<comment type="caution">
    <text evidence="6">The sequence shown here is derived from an EMBL/GenBank/DDBJ whole genome shotgun (WGS) entry which is preliminary data.</text>
</comment>
<dbReference type="Pfam" id="PF03781">
    <property type="entry name" value="FGE-sulfatase"/>
    <property type="match status" value="1"/>
</dbReference>
<reference evidence="7" key="1">
    <citation type="submission" date="2018-12" db="EMBL/GenBank/DDBJ databases">
        <title>Tengunoibacter tsumagoiensis gen. nov., sp. nov., Dictyobacter kobayashii sp. nov., D. alpinus sp. nov., and D. joshuensis sp. nov. and description of Dictyobacteraceae fam. nov. within the order Ktedonobacterales isolated from Tengu-no-mugimeshi.</title>
        <authorList>
            <person name="Wang C.M."/>
            <person name="Zheng Y."/>
            <person name="Sakai Y."/>
            <person name="Toyoda A."/>
            <person name="Minakuchi Y."/>
            <person name="Abe K."/>
            <person name="Yokota A."/>
            <person name="Yabe S."/>
        </authorList>
    </citation>
    <scope>NUCLEOTIDE SEQUENCE [LARGE SCALE GENOMIC DNA]</scope>
    <source>
        <strain evidence="7">Uno3</strain>
    </source>
</reference>
<dbReference type="NCBIfam" id="TIGR03440">
    <property type="entry name" value="egtB_TIGR03440"/>
    <property type="match status" value="1"/>
</dbReference>
<evidence type="ECO:0000313" key="6">
    <source>
        <dbReference type="EMBL" id="GCE12698.1"/>
    </source>
</evidence>
<dbReference type="SUPFAM" id="SSF56436">
    <property type="entry name" value="C-type lectin-like"/>
    <property type="match status" value="1"/>
</dbReference>
<evidence type="ECO:0000259" key="4">
    <source>
        <dbReference type="Pfam" id="PF03781"/>
    </source>
</evidence>
<dbReference type="GO" id="GO:0052699">
    <property type="term" value="P:ergothioneine biosynthetic process"/>
    <property type="evidence" value="ECO:0007669"/>
    <property type="project" value="InterPro"/>
</dbReference>
<dbReference type="InterPro" id="IPR016187">
    <property type="entry name" value="CTDL_fold"/>
</dbReference>
<gene>
    <name evidence="6" type="ORF">KTT_25570</name>
</gene>
<dbReference type="InterPro" id="IPR051043">
    <property type="entry name" value="Sulfatase_Mod_Factor_Kinase"/>
</dbReference>
<dbReference type="RefSeq" id="WP_218028906.1">
    <property type="nucleotide sequence ID" value="NZ_BIFR01000001.1"/>
</dbReference>
<dbReference type="PANTHER" id="PTHR23150">
    <property type="entry name" value="SULFATASE MODIFYING FACTOR 1, 2"/>
    <property type="match status" value="1"/>
</dbReference>
<protein>
    <submittedName>
        <fullName evidence="6">Ergothioneine biosynthesis protein EgtB</fullName>
    </submittedName>
</protein>
<keyword evidence="2" id="KW-0408">Iron</keyword>
<dbReference type="InterPro" id="IPR017806">
    <property type="entry name" value="EgtB"/>
</dbReference>
<dbReference type="EMBL" id="BIFR01000001">
    <property type="protein sequence ID" value="GCE12698.1"/>
    <property type="molecule type" value="Genomic_DNA"/>
</dbReference>
<dbReference type="InterPro" id="IPR042095">
    <property type="entry name" value="SUMF_sf"/>
</dbReference>
<dbReference type="InterPro" id="IPR005532">
    <property type="entry name" value="SUMF_dom"/>
</dbReference>
<evidence type="ECO:0000256" key="3">
    <source>
        <dbReference type="ARBA" id="ARBA00037882"/>
    </source>
</evidence>
<keyword evidence="7" id="KW-1185">Reference proteome</keyword>
<sequence>MVKDIQEQVSVQSEQASLIEAYKKVRHFSEAICEPLVTEDYVIQSMPDVSPTKWHLAHTTWFFETFLLAPNMPDYTSPHPQYAYLFNSYYNSIGQRHCRPKRGLISRPTVEETYAYRKYVDHHVIIMLEEASEQKLAALKPVVTLGLQHEQQHQELMVTDIKHVLSCNPLHPAYIAERPADPGQLPPLEWLRYAEGIYWIGFDGEGFSYDNESPRHREFLHPFELASRLITNGEYQRFIEDGGYQNPLLWLSDGWRTVQEQEWEAPLYWEKQDGRWLMMTLSGLREVKPDEPVCHVSYYEAEAYARWAQARLATEAEWEVASRGVPMRGNFVDYGLYHPAPLITAPPQGQPAQMYGDVWEWTQSAYLPYPGYHPAPGAIGEYNGKFMCNQFVLRGGSCATSEAHIRPTYRNFFPPDARWQFTGIRLAREV</sequence>
<dbReference type="Proteomes" id="UP000287352">
    <property type="component" value="Unassembled WGS sequence"/>
</dbReference>
<feature type="domain" description="Sulfatase-modifying factor enzyme-like" evidence="4">
    <location>
        <begin position="195"/>
        <end position="428"/>
    </location>
</feature>
<evidence type="ECO:0000313" key="7">
    <source>
        <dbReference type="Proteomes" id="UP000287352"/>
    </source>
</evidence>
<comment type="pathway">
    <text evidence="3">Amino-acid biosynthesis; ergothioneine biosynthesis.</text>
</comment>
<keyword evidence="1" id="KW-0560">Oxidoreductase</keyword>
<dbReference type="PANTHER" id="PTHR23150:SF36">
    <property type="entry name" value="HERCYNINE OXYGENASE"/>
    <property type="match status" value="1"/>
</dbReference>
<evidence type="ECO:0000256" key="2">
    <source>
        <dbReference type="ARBA" id="ARBA00023004"/>
    </source>
</evidence>
<organism evidence="6 7">
    <name type="scientific">Tengunoibacter tsumagoiensis</name>
    <dbReference type="NCBI Taxonomy" id="2014871"/>
    <lineage>
        <taxon>Bacteria</taxon>
        <taxon>Bacillati</taxon>
        <taxon>Chloroflexota</taxon>
        <taxon>Ktedonobacteria</taxon>
        <taxon>Ktedonobacterales</taxon>
        <taxon>Dictyobacteraceae</taxon>
        <taxon>Tengunoibacter</taxon>
    </lineage>
</organism>
<dbReference type="InterPro" id="IPR024775">
    <property type="entry name" value="DinB-like"/>
</dbReference>
<dbReference type="Pfam" id="PF12867">
    <property type="entry name" value="DinB_2"/>
    <property type="match status" value="1"/>
</dbReference>
<evidence type="ECO:0000259" key="5">
    <source>
        <dbReference type="Pfam" id="PF12867"/>
    </source>
</evidence>
<accession>A0A402A0L7</accession>
<name>A0A402A0L7_9CHLR</name>
<evidence type="ECO:0000256" key="1">
    <source>
        <dbReference type="ARBA" id="ARBA00023002"/>
    </source>
</evidence>